<keyword evidence="1" id="KW-0472">Membrane</keyword>
<dbReference type="Proteomes" id="UP000460412">
    <property type="component" value="Unassembled WGS sequence"/>
</dbReference>
<evidence type="ECO:0008006" key="4">
    <source>
        <dbReference type="Google" id="ProtNLM"/>
    </source>
</evidence>
<keyword evidence="1" id="KW-1133">Transmembrane helix</keyword>
<feature type="transmembrane region" description="Helical" evidence="1">
    <location>
        <begin position="9"/>
        <end position="29"/>
    </location>
</feature>
<dbReference type="PANTHER" id="PTHR37804:SF1">
    <property type="entry name" value="CDAA REGULATORY PROTEIN CDAR"/>
    <property type="match status" value="1"/>
</dbReference>
<dbReference type="AlphaFoldDB" id="A0A7X3SK18"/>
<dbReference type="InterPro" id="IPR053154">
    <property type="entry name" value="c-di-AMP_regulator"/>
</dbReference>
<organism evidence="2 3">
    <name type="scientific">Sporofaciens musculi</name>
    <dbReference type="NCBI Taxonomy" id="2681861"/>
    <lineage>
        <taxon>Bacteria</taxon>
        <taxon>Bacillati</taxon>
        <taxon>Bacillota</taxon>
        <taxon>Clostridia</taxon>
        <taxon>Lachnospirales</taxon>
        <taxon>Lachnospiraceae</taxon>
        <taxon>Sporofaciens</taxon>
    </lineage>
</organism>
<dbReference type="Pfam" id="PF07949">
    <property type="entry name" value="YbbR"/>
    <property type="match status" value="3"/>
</dbReference>
<dbReference type="Gene3D" id="2.170.120.40">
    <property type="entry name" value="YbbR-like domain"/>
    <property type="match status" value="2"/>
</dbReference>
<evidence type="ECO:0000313" key="2">
    <source>
        <dbReference type="EMBL" id="MXP77004.1"/>
    </source>
</evidence>
<dbReference type="PANTHER" id="PTHR37804">
    <property type="entry name" value="CDAA REGULATORY PROTEIN CDAR"/>
    <property type="match status" value="1"/>
</dbReference>
<dbReference type="EMBL" id="WUQX01000001">
    <property type="protein sequence ID" value="MXP77004.1"/>
    <property type="molecule type" value="Genomic_DNA"/>
</dbReference>
<comment type="caution">
    <text evidence="2">The sequence shown here is derived from an EMBL/GenBank/DDBJ whole genome shotgun (WGS) entry which is preliminary data.</text>
</comment>
<dbReference type="InterPro" id="IPR012505">
    <property type="entry name" value="YbbR"/>
</dbReference>
<keyword evidence="1" id="KW-0812">Transmembrane</keyword>
<keyword evidence="3" id="KW-1185">Reference proteome</keyword>
<name>A0A7X3SK18_9FIRM</name>
<proteinExistence type="predicted"/>
<accession>A0A7X3SK18</accession>
<reference evidence="2 3" key="1">
    <citation type="submission" date="2019-12" db="EMBL/GenBank/DDBJ databases">
        <title>Sporaefaciens musculi gen. nov., sp. nov., a novel bacterium isolated from the caecum of an obese mouse.</title>
        <authorList>
            <person name="Rasmussen T.S."/>
            <person name="Streidl T."/>
            <person name="Hitch T.C.A."/>
            <person name="Wortmann E."/>
            <person name="Deptula P."/>
            <person name="Hansen M."/>
            <person name="Nielsen D.S."/>
            <person name="Clavel T."/>
            <person name="Vogensen F.K."/>
        </authorList>
    </citation>
    <scope>NUCLEOTIDE SEQUENCE [LARGE SCALE GENOMIC DNA]</scope>
    <source>
        <strain evidence="2 3">WCA-9-b2</strain>
    </source>
</reference>
<evidence type="ECO:0000313" key="3">
    <source>
        <dbReference type="Proteomes" id="UP000460412"/>
    </source>
</evidence>
<sequence length="418" mass="45935">MRRRLTANLGLKILAFFSAVLMWFVVVNIDDPVTDKTYNGIPVSVINEEVVTTTNRTYQIVDNTQEVMVTVSANRSVLNKIRSEDIVAVADMKELSLGTQIPIEVSIPGYKYEKVYSSPGNLQVKIEDEAKNNFPITPSTIGTVREGYVLGDLKPNPEKVTLRGPKSVIDSISKVVAEANVSGLSENADIEGRLILYDANNNVIDQTLLANNLGKDGVSVRVTLHQIRSVPVKPDTSMLTPAEGCKVGSVNVEPREVRVTGEEDDLDKLEEIEIPAEELDISDLSERTERIIDISSYLPDGVSLVEENARSVVVTIQIEQPGVKYYEVSTSSITVNNLSEDLELSYGAVDLEIQVRGPAETLKVFTVAKKVSIDLKNYQTPGIYLVPVAVELPEGCSLVDSEEVEIILEKITEDDQVE</sequence>
<dbReference type="Gene3D" id="2.170.120.30">
    <property type="match status" value="2"/>
</dbReference>
<gene>
    <name evidence="2" type="ORF">GN277_16920</name>
</gene>
<protein>
    <recommendedName>
        <fullName evidence="4">YbbR-like protein</fullName>
    </recommendedName>
</protein>
<evidence type="ECO:0000256" key="1">
    <source>
        <dbReference type="SAM" id="Phobius"/>
    </source>
</evidence>
<dbReference type="RefSeq" id="WP_159752039.1">
    <property type="nucleotide sequence ID" value="NZ_CASSPE010000040.1"/>
</dbReference>